<sequence>MPVRSREDRRTDEVEEVLVNNSLDDVTWLCSLSESELDLLIGLKMLVLQRAKTIGCEQLAQKFDLKMLRALGLILMEYLKEKVKDKSLVAGLAESAAFMDCCNLLECDIENFLDSEEIRECVGAKSKKRRPNRLVKLI</sequence>
<keyword evidence="2" id="KW-1185">Reference proteome</keyword>
<protein>
    <submittedName>
        <fullName evidence="1">Gamma-tubulin complex component protein</fullName>
    </submittedName>
</protein>
<dbReference type="InParanoid" id="A0A2P5FZP4"/>
<dbReference type="Proteomes" id="UP000237000">
    <property type="component" value="Unassembled WGS sequence"/>
</dbReference>
<dbReference type="PANTHER" id="PTHR48237:SF1">
    <property type="entry name" value="SPC97_SPC98 FAMILY OF SPINDLE POLE BODY (SBP) COMPONENT"/>
    <property type="match status" value="1"/>
</dbReference>
<dbReference type="FunCoup" id="A0A2P5FZP4">
    <property type="interactions" value="495"/>
</dbReference>
<dbReference type="PANTHER" id="PTHR48237">
    <property type="entry name" value="GAMMA-TUBULIN COMPLEX COMPONENT"/>
    <property type="match status" value="1"/>
</dbReference>
<dbReference type="STRING" id="63057.A0A2P5FZP4"/>
<comment type="caution">
    <text evidence="1">The sequence shown here is derived from an EMBL/GenBank/DDBJ whole genome shotgun (WGS) entry which is preliminary data.</text>
</comment>
<name>A0A2P5FZP4_TREOI</name>
<dbReference type="OrthoDB" id="1417760at2759"/>
<evidence type="ECO:0000313" key="1">
    <source>
        <dbReference type="EMBL" id="POO03251.1"/>
    </source>
</evidence>
<dbReference type="AlphaFoldDB" id="A0A2P5FZP4"/>
<dbReference type="EMBL" id="JXTC01000003">
    <property type="protein sequence ID" value="POO03251.1"/>
    <property type="molecule type" value="Genomic_DNA"/>
</dbReference>
<gene>
    <name evidence="1" type="ORF">TorRG33x02_013120</name>
</gene>
<accession>A0A2P5FZP4</accession>
<organism evidence="1 2">
    <name type="scientific">Trema orientale</name>
    <name type="common">Charcoal tree</name>
    <name type="synonym">Celtis orientalis</name>
    <dbReference type="NCBI Taxonomy" id="63057"/>
    <lineage>
        <taxon>Eukaryota</taxon>
        <taxon>Viridiplantae</taxon>
        <taxon>Streptophyta</taxon>
        <taxon>Embryophyta</taxon>
        <taxon>Tracheophyta</taxon>
        <taxon>Spermatophyta</taxon>
        <taxon>Magnoliopsida</taxon>
        <taxon>eudicotyledons</taxon>
        <taxon>Gunneridae</taxon>
        <taxon>Pentapetalae</taxon>
        <taxon>rosids</taxon>
        <taxon>fabids</taxon>
        <taxon>Rosales</taxon>
        <taxon>Cannabaceae</taxon>
        <taxon>Trema</taxon>
    </lineage>
</organism>
<reference evidence="2" key="1">
    <citation type="submission" date="2016-06" db="EMBL/GenBank/DDBJ databases">
        <title>Parallel loss of symbiosis genes in relatives of nitrogen-fixing non-legume Parasponia.</title>
        <authorList>
            <person name="Van Velzen R."/>
            <person name="Holmer R."/>
            <person name="Bu F."/>
            <person name="Rutten L."/>
            <person name="Van Zeijl A."/>
            <person name="Liu W."/>
            <person name="Santuari L."/>
            <person name="Cao Q."/>
            <person name="Sharma T."/>
            <person name="Shen D."/>
            <person name="Roswanjaya Y."/>
            <person name="Wardhani T."/>
            <person name="Kalhor M.S."/>
            <person name="Jansen J."/>
            <person name="Van den Hoogen J."/>
            <person name="Gungor B."/>
            <person name="Hartog M."/>
            <person name="Hontelez J."/>
            <person name="Verver J."/>
            <person name="Yang W.-C."/>
            <person name="Schijlen E."/>
            <person name="Repin R."/>
            <person name="Schilthuizen M."/>
            <person name="Schranz E."/>
            <person name="Heidstra R."/>
            <person name="Miyata K."/>
            <person name="Fedorova E."/>
            <person name="Kohlen W."/>
            <person name="Bisseling T."/>
            <person name="Smit S."/>
            <person name="Geurts R."/>
        </authorList>
    </citation>
    <scope>NUCLEOTIDE SEQUENCE [LARGE SCALE GENOMIC DNA]</scope>
    <source>
        <strain evidence="2">cv. RG33-2</strain>
    </source>
</reference>
<proteinExistence type="predicted"/>
<evidence type="ECO:0000313" key="2">
    <source>
        <dbReference type="Proteomes" id="UP000237000"/>
    </source>
</evidence>